<keyword evidence="4" id="KW-1185">Reference proteome</keyword>
<keyword evidence="2" id="KW-0472">Membrane</keyword>
<evidence type="ECO:0000313" key="3">
    <source>
        <dbReference type="EMBL" id="GAA2613588.1"/>
    </source>
</evidence>
<proteinExistence type="predicted"/>
<feature type="compositionally biased region" description="Basic and acidic residues" evidence="1">
    <location>
        <begin position="249"/>
        <end position="261"/>
    </location>
</feature>
<name>A0ABN3Q6A9_9ACTN</name>
<evidence type="ECO:0000256" key="2">
    <source>
        <dbReference type="SAM" id="Phobius"/>
    </source>
</evidence>
<protein>
    <recommendedName>
        <fullName evidence="5">Lipopolysaccharide biosynthesis protein</fullName>
    </recommendedName>
</protein>
<dbReference type="Proteomes" id="UP001501447">
    <property type="component" value="Unassembled WGS sequence"/>
</dbReference>
<sequence length="289" mass="29008">MSTEPRESASPTEAASPTEPASPDDDAPGCPARLPAARLPVSRTGRTRARRRPLPAWWPVALCLVLGAGAGAGYGLLKAPQYTATSYVVVAPTAHADPATALGFAQAYGRVAADGAVLREARPATGLPLRSLRGAVRSATSPDAPMIEVSATAARPRRAAAIANAVSGALTRHGNRVAGRTSVRLVSFARATPPAVPASPSLPVAVAAGGCAGGLLGGLVLLVRPRTGPRADVPGVPGPAAAPDTPTPPRDRPGPDQDHPESVQGGPESVQDHPGPAQDHRAAVAGPAT</sequence>
<accession>A0ABN3Q6A9</accession>
<reference evidence="3 4" key="1">
    <citation type="journal article" date="2019" name="Int. J. Syst. Evol. Microbiol.">
        <title>The Global Catalogue of Microorganisms (GCM) 10K type strain sequencing project: providing services to taxonomists for standard genome sequencing and annotation.</title>
        <authorList>
            <consortium name="The Broad Institute Genomics Platform"/>
            <consortium name="The Broad Institute Genome Sequencing Center for Infectious Disease"/>
            <person name="Wu L."/>
            <person name="Ma J."/>
        </authorList>
    </citation>
    <scope>NUCLEOTIDE SEQUENCE [LARGE SCALE GENOMIC DNA]</scope>
    <source>
        <strain evidence="3 4">JCM 16373</strain>
    </source>
</reference>
<dbReference type="EMBL" id="BAAARJ010000008">
    <property type="protein sequence ID" value="GAA2613588.1"/>
    <property type="molecule type" value="Genomic_DNA"/>
</dbReference>
<evidence type="ECO:0000313" key="4">
    <source>
        <dbReference type="Proteomes" id="UP001501447"/>
    </source>
</evidence>
<feature type="compositionally biased region" description="Low complexity" evidence="1">
    <location>
        <begin position="230"/>
        <end position="244"/>
    </location>
</feature>
<evidence type="ECO:0000256" key="1">
    <source>
        <dbReference type="SAM" id="MobiDB-lite"/>
    </source>
</evidence>
<gene>
    <name evidence="3" type="ORF">GCM10009863_29150</name>
</gene>
<keyword evidence="2" id="KW-1133">Transmembrane helix</keyword>
<dbReference type="RefSeq" id="WP_344565969.1">
    <property type="nucleotide sequence ID" value="NZ_BAAARJ010000008.1"/>
</dbReference>
<feature type="region of interest" description="Disordered" evidence="1">
    <location>
        <begin position="230"/>
        <end position="289"/>
    </location>
</feature>
<feature type="transmembrane region" description="Helical" evidence="2">
    <location>
        <begin position="56"/>
        <end position="77"/>
    </location>
</feature>
<keyword evidence="2" id="KW-0812">Transmembrane</keyword>
<feature type="transmembrane region" description="Helical" evidence="2">
    <location>
        <begin position="202"/>
        <end position="223"/>
    </location>
</feature>
<organism evidence="3 4">
    <name type="scientific">Streptomyces axinellae</name>
    <dbReference type="NCBI Taxonomy" id="552788"/>
    <lineage>
        <taxon>Bacteria</taxon>
        <taxon>Bacillati</taxon>
        <taxon>Actinomycetota</taxon>
        <taxon>Actinomycetes</taxon>
        <taxon>Kitasatosporales</taxon>
        <taxon>Streptomycetaceae</taxon>
        <taxon>Streptomyces</taxon>
    </lineage>
</organism>
<feature type="region of interest" description="Disordered" evidence="1">
    <location>
        <begin position="1"/>
        <end position="50"/>
    </location>
</feature>
<comment type="caution">
    <text evidence="3">The sequence shown here is derived from an EMBL/GenBank/DDBJ whole genome shotgun (WGS) entry which is preliminary data.</text>
</comment>
<evidence type="ECO:0008006" key="5">
    <source>
        <dbReference type="Google" id="ProtNLM"/>
    </source>
</evidence>